<dbReference type="InterPro" id="IPR002938">
    <property type="entry name" value="FAD-bd"/>
</dbReference>
<keyword evidence="9" id="KW-0560">Oxidoreductase</keyword>
<dbReference type="FunFam" id="3.50.50.60:FF:000062">
    <property type="entry name" value="FAD-dependent 2-octaprenylphenol hydroxylase"/>
    <property type="match status" value="1"/>
</dbReference>
<keyword evidence="8" id="KW-0274">FAD</keyword>
<evidence type="ECO:0000256" key="10">
    <source>
        <dbReference type="ARBA" id="ARBA00023033"/>
    </source>
</evidence>
<keyword evidence="13" id="KW-1185">Reference proteome</keyword>
<dbReference type="RefSeq" id="WP_130601215.1">
    <property type="nucleotide sequence ID" value="NZ_CP036200.1"/>
</dbReference>
<dbReference type="InterPro" id="IPR010971">
    <property type="entry name" value="UbiH/COQ6"/>
</dbReference>
<evidence type="ECO:0000259" key="11">
    <source>
        <dbReference type="Pfam" id="PF01494"/>
    </source>
</evidence>
<dbReference type="FunFam" id="3.50.50.60:FF:000048">
    <property type="entry name" value="2-octaprenyl-3-methyl-6-methoxy-1,4-benzoquinol hydroxylase"/>
    <property type="match status" value="1"/>
</dbReference>
<evidence type="ECO:0000256" key="8">
    <source>
        <dbReference type="ARBA" id="ARBA00022827"/>
    </source>
</evidence>
<dbReference type="GO" id="GO:0005737">
    <property type="term" value="C:cytoplasm"/>
    <property type="evidence" value="ECO:0007669"/>
    <property type="project" value="UniProtKB-SubCell"/>
</dbReference>
<dbReference type="GO" id="GO:0071949">
    <property type="term" value="F:FAD binding"/>
    <property type="evidence" value="ECO:0007669"/>
    <property type="project" value="InterPro"/>
</dbReference>
<evidence type="ECO:0000256" key="2">
    <source>
        <dbReference type="ARBA" id="ARBA00004496"/>
    </source>
</evidence>
<dbReference type="AlphaFoldDB" id="A0A411PK38"/>
<dbReference type="SUPFAM" id="SSF51905">
    <property type="entry name" value="FAD/NAD(P)-binding domain"/>
    <property type="match status" value="1"/>
</dbReference>
<sequence length="407" mass="44547">MYQTQTYDVAIVGGGMVGLATAIGLAQADLSVVVIDANTTAPSTGDAKLRVSAINKASQQLLTNLSAWQYLDGERLGPYQKMAVWDKDALGKIDFDAASISESTLGTIIENQAISYALAKRAAELSNITHLEGQRLERVAFGERETWLTLESGDNLSAALVVGADGANSWVRQQCQIPLTFWDYGHHAIVASVRTELNHDATARQAFLPDGPLAMLPLFEDNLNSIVWSVDPQQAEQLMALDDSEFNKALTAAFDSRLGLCEVVSERQSFPLRMRYARHFARHRLALVGDAAHTIHPLAGQGVNLGFLDAASLVQIVVELHEQGKDIGDYANLRRYERWRKAEAMEMIAAMEGFKRLFAGSNPLKKAVRDLGLSLVDNIAGLKTVFIKQAMGNKINLPELCQKTNSH</sequence>
<dbReference type="EMBL" id="CP036200">
    <property type="protein sequence ID" value="QBF83770.1"/>
    <property type="molecule type" value="Genomic_DNA"/>
</dbReference>
<evidence type="ECO:0000313" key="13">
    <source>
        <dbReference type="Proteomes" id="UP000291106"/>
    </source>
</evidence>
<dbReference type="GO" id="GO:0110142">
    <property type="term" value="C:ubiquinone biosynthesis complex"/>
    <property type="evidence" value="ECO:0007669"/>
    <property type="project" value="UniProtKB-ARBA"/>
</dbReference>
<keyword evidence="10" id="KW-0503">Monooxygenase</keyword>
<proteinExistence type="inferred from homology"/>
<dbReference type="Proteomes" id="UP000291106">
    <property type="component" value="Chromosome"/>
</dbReference>
<organism evidence="12 13">
    <name type="scientific">Shewanella maritima</name>
    <dbReference type="NCBI Taxonomy" id="2520507"/>
    <lineage>
        <taxon>Bacteria</taxon>
        <taxon>Pseudomonadati</taxon>
        <taxon>Pseudomonadota</taxon>
        <taxon>Gammaproteobacteria</taxon>
        <taxon>Alteromonadales</taxon>
        <taxon>Shewanellaceae</taxon>
        <taxon>Shewanella</taxon>
    </lineage>
</organism>
<keyword evidence="7" id="KW-0831">Ubiquinone biosynthesis</keyword>
<dbReference type="InterPro" id="IPR018168">
    <property type="entry name" value="Ubi_Hdrlase_CS"/>
</dbReference>
<reference evidence="12 13" key="1">
    <citation type="submission" date="2019-02" db="EMBL/GenBank/DDBJ databases">
        <title>Shewanella sp. D4-2 isolated from Dokdo Island.</title>
        <authorList>
            <person name="Baek K."/>
        </authorList>
    </citation>
    <scope>NUCLEOTIDE SEQUENCE [LARGE SCALE GENOMIC DNA]</scope>
    <source>
        <strain evidence="12 13">D4-2</strain>
    </source>
</reference>
<dbReference type="PRINTS" id="PR00420">
    <property type="entry name" value="RNGMNOXGNASE"/>
</dbReference>
<evidence type="ECO:0000256" key="6">
    <source>
        <dbReference type="ARBA" id="ARBA00022630"/>
    </source>
</evidence>
<evidence type="ECO:0000256" key="7">
    <source>
        <dbReference type="ARBA" id="ARBA00022688"/>
    </source>
</evidence>
<comment type="cofactor">
    <cofactor evidence="1">
        <name>FAD</name>
        <dbReference type="ChEBI" id="CHEBI:57692"/>
    </cofactor>
</comment>
<dbReference type="PANTHER" id="PTHR43876:SF7">
    <property type="entry name" value="UBIQUINONE BIOSYNTHESIS MONOOXYGENASE COQ6, MITOCHONDRIAL"/>
    <property type="match status" value="1"/>
</dbReference>
<gene>
    <name evidence="12" type="ORF">EXU30_14525</name>
</gene>
<feature type="domain" description="FAD-binding" evidence="11">
    <location>
        <begin position="7"/>
        <end position="348"/>
    </location>
</feature>
<evidence type="ECO:0000256" key="5">
    <source>
        <dbReference type="ARBA" id="ARBA00022490"/>
    </source>
</evidence>
<dbReference type="GO" id="GO:0006744">
    <property type="term" value="P:ubiquinone biosynthetic process"/>
    <property type="evidence" value="ECO:0007669"/>
    <property type="project" value="UniProtKB-UniPathway"/>
</dbReference>
<dbReference type="Pfam" id="PF01494">
    <property type="entry name" value="FAD_binding_3"/>
    <property type="match status" value="1"/>
</dbReference>
<keyword evidence="5" id="KW-0963">Cytoplasm</keyword>
<dbReference type="InterPro" id="IPR036188">
    <property type="entry name" value="FAD/NAD-bd_sf"/>
</dbReference>
<evidence type="ECO:0000256" key="9">
    <source>
        <dbReference type="ARBA" id="ARBA00023002"/>
    </source>
</evidence>
<evidence type="ECO:0000256" key="4">
    <source>
        <dbReference type="ARBA" id="ARBA00005349"/>
    </source>
</evidence>
<dbReference type="UniPathway" id="UPA00232"/>
<dbReference type="InterPro" id="IPR051205">
    <property type="entry name" value="UbiH/COQ6_monooxygenase"/>
</dbReference>
<comment type="subcellular location">
    <subcellularLocation>
        <location evidence="2">Cytoplasm</location>
    </subcellularLocation>
</comment>
<dbReference type="NCBIfam" id="TIGR01988">
    <property type="entry name" value="Ubi-OHases"/>
    <property type="match status" value="1"/>
</dbReference>
<comment type="pathway">
    <text evidence="3">Cofactor biosynthesis; ubiquinone biosynthesis.</text>
</comment>
<name>A0A411PK38_9GAMM</name>
<evidence type="ECO:0000313" key="12">
    <source>
        <dbReference type="EMBL" id="QBF83770.1"/>
    </source>
</evidence>
<evidence type="ECO:0000256" key="3">
    <source>
        <dbReference type="ARBA" id="ARBA00004749"/>
    </source>
</evidence>
<protein>
    <submittedName>
        <fullName evidence="12">FAD-dependent oxidoreductase</fullName>
    </submittedName>
</protein>
<dbReference type="KEGG" id="smai:EXU30_14525"/>
<accession>A0A411PK38</accession>
<evidence type="ECO:0000256" key="1">
    <source>
        <dbReference type="ARBA" id="ARBA00001974"/>
    </source>
</evidence>
<dbReference type="Gene3D" id="3.50.50.60">
    <property type="entry name" value="FAD/NAD(P)-binding domain"/>
    <property type="match status" value="2"/>
</dbReference>
<dbReference type="PANTHER" id="PTHR43876">
    <property type="entry name" value="UBIQUINONE BIOSYNTHESIS MONOOXYGENASE COQ6, MITOCHONDRIAL"/>
    <property type="match status" value="1"/>
</dbReference>
<dbReference type="GO" id="GO:0019168">
    <property type="term" value="F:2-polyprenylphenol 6-hydroxylase activity"/>
    <property type="evidence" value="ECO:0007669"/>
    <property type="project" value="TreeGrafter"/>
</dbReference>
<comment type="similarity">
    <text evidence="4">Belongs to the UbiH/COQ6 family.</text>
</comment>
<dbReference type="OrthoDB" id="9769565at2"/>
<dbReference type="PROSITE" id="PS01304">
    <property type="entry name" value="UBIH"/>
    <property type="match status" value="1"/>
</dbReference>
<keyword evidence="6" id="KW-0285">Flavoprotein</keyword>